<dbReference type="RefSeq" id="WP_162857070.1">
    <property type="nucleotide sequence ID" value="NZ_CP038145.1"/>
</dbReference>
<dbReference type="GO" id="GO:0008408">
    <property type="term" value="F:3'-5' exonuclease activity"/>
    <property type="evidence" value="ECO:0007669"/>
    <property type="project" value="InterPro"/>
</dbReference>
<dbReference type="AlphaFoldDB" id="A0A4P7CGY2"/>
<dbReference type="InterPro" id="IPR004615">
    <property type="entry name" value="DNA_pol_III_psi"/>
</dbReference>
<dbReference type="Gene3D" id="3.40.50.10220">
    <property type="entry name" value="DNA polymerase III, psi subunit"/>
    <property type="match status" value="1"/>
</dbReference>
<proteinExistence type="predicted"/>
<sequence>MNRRDLLLTEMNIPQWILVKPQVLKGDAQIRLADTVKLVVVCEEDHHQTGLFQDVLRALQLNHEQYQWISLEQAMRLQFDHQPIFWLIQPEVQAVRFAKKFANQTAWRCESWQDLYQSQQKRKLWQQIQSFCPQFEETL</sequence>
<keyword evidence="3" id="KW-1185">Reference proteome</keyword>
<accession>A0A4P7CGY2</accession>
<dbReference type="Pfam" id="PF03603">
    <property type="entry name" value="DNA_III_psi"/>
    <property type="match status" value="1"/>
</dbReference>
<dbReference type="KEGG" id="aio:EXH44_08460"/>
<dbReference type="GO" id="GO:0006260">
    <property type="term" value="P:DNA replication"/>
    <property type="evidence" value="ECO:0007669"/>
    <property type="project" value="UniProtKB-KW"/>
</dbReference>
<name>A0A4P7CGY2_9PAST</name>
<dbReference type="EMBL" id="CP038145">
    <property type="protein sequence ID" value="QBQ64246.1"/>
    <property type="molecule type" value="Genomic_DNA"/>
</dbReference>
<organism evidence="2 3">
    <name type="scientific">Actinobacillus indolicus</name>
    <dbReference type="NCBI Taxonomy" id="51049"/>
    <lineage>
        <taxon>Bacteria</taxon>
        <taxon>Pseudomonadati</taxon>
        <taxon>Pseudomonadota</taxon>
        <taxon>Gammaproteobacteria</taxon>
        <taxon>Pasteurellales</taxon>
        <taxon>Pasteurellaceae</taxon>
        <taxon>Actinobacillus</taxon>
    </lineage>
</organism>
<dbReference type="SUPFAM" id="SSF102220">
    <property type="entry name" value="DNA polymerase III psi subunit"/>
    <property type="match status" value="1"/>
</dbReference>
<dbReference type="NCBIfam" id="NF005338">
    <property type="entry name" value="PRK06856.1-4"/>
    <property type="match status" value="1"/>
</dbReference>
<keyword evidence="1" id="KW-0239">DNA-directed DNA polymerase</keyword>
<keyword evidence="1" id="KW-0235">DNA replication</keyword>
<evidence type="ECO:0000313" key="2">
    <source>
        <dbReference type="EMBL" id="QBQ64246.1"/>
    </source>
</evidence>
<dbReference type="InterPro" id="IPR036654">
    <property type="entry name" value="DNA_pol_III_psi_sf"/>
</dbReference>
<dbReference type="GO" id="GO:0003887">
    <property type="term" value="F:DNA-directed DNA polymerase activity"/>
    <property type="evidence" value="ECO:0007669"/>
    <property type="project" value="UniProtKB-KW"/>
</dbReference>
<keyword evidence="1" id="KW-0808">Transferase</keyword>
<dbReference type="Proteomes" id="UP000294444">
    <property type="component" value="Chromosome"/>
</dbReference>
<keyword evidence="1" id="KW-0548">Nucleotidyltransferase</keyword>
<evidence type="ECO:0000256" key="1">
    <source>
        <dbReference type="PIRNR" id="PIRNR029225"/>
    </source>
</evidence>
<reference evidence="2 3" key="1">
    <citation type="submission" date="2019-03" db="EMBL/GenBank/DDBJ databases">
        <authorList>
            <person name="Che Y."/>
            <person name="Zhou L."/>
        </authorList>
    </citation>
    <scope>NUCLEOTIDE SEQUENCE [LARGE SCALE GENOMIC DNA]</scope>
    <source>
        <strain evidence="2 3">AIFJ1607</strain>
    </source>
</reference>
<dbReference type="PIRSF" id="PIRSF029225">
    <property type="entry name" value="DNA_pol_III_psi"/>
    <property type="match status" value="1"/>
</dbReference>
<protein>
    <recommendedName>
        <fullName evidence="1">DNA polymerase III subunit psi</fullName>
    </recommendedName>
</protein>
<evidence type="ECO:0000313" key="3">
    <source>
        <dbReference type="Proteomes" id="UP000294444"/>
    </source>
</evidence>
<comment type="function">
    <text evidence="1">Part of the beta sliding clamp loading complex, which hydrolyzes ATP to load the beta clamp onto primed DNA to form the DNA replication pre-initiation complex. DNA polymerase III is a complex, multichain enzyme responsible for most of the replicative synthesis in bacteria. This DNA polymerase also exhibits 3' to 5' exonuclease activity.</text>
</comment>
<gene>
    <name evidence="2" type="ORF">EXH44_08460</name>
</gene>